<dbReference type="SUPFAM" id="SSF46785">
    <property type="entry name" value="Winged helix' DNA-binding domain"/>
    <property type="match status" value="1"/>
</dbReference>
<organism evidence="5 6">
    <name type="scientific">Paramicrobacterium chengjingii</name>
    <dbReference type="NCBI Taxonomy" id="2769067"/>
    <lineage>
        <taxon>Bacteria</taxon>
        <taxon>Bacillati</taxon>
        <taxon>Actinomycetota</taxon>
        <taxon>Actinomycetes</taxon>
        <taxon>Micrococcales</taxon>
        <taxon>Microbacteriaceae</taxon>
        <taxon>Paramicrobacterium</taxon>
    </lineage>
</organism>
<dbReference type="InterPro" id="IPR036388">
    <property type="entry name" value="WH-like_DNA-bd_sf"/>
</dbReference>
<evidence type="ECO:0000313" key="5">
    <source>
        <dbReference type="EMBL" id="QPZ38624.1"/>
    </source>
</evidence>
<dbReference type="PROSITE" id="PS51118">
    <property type="entry name" value="HTH_HXLR"/>
    <property type="match status" value="1"/>
</dbReference>
<feature type="domain" description="HTH hxlR-type" evidence="4">
    <location>
        <begin position="14"/>
        <end position="112"/>
    </location>
</feature>
<proteinExistence type="predicted"/>
<dbReference type="Gene3D" id="1.10.10.10">
    <property type="entry name" value="Winged helix-like DNA-binding domain superfamily/Winged helix DNA-binding domain"/>
    <property type="match status" value="1"/>
</dbReference>
<reference evidence="5 6" key="1">
    <citation type="submission" date="2020-12" db="EMBL/GenBank/DDBJ databases">
        <title>Microbacterium sp. HY060.</title>
        <authorList>
            <person name="Zhou J."/>
        </authorList>
    </citation>
    <scope>NUCLEOTIDE SEQUENCE [LARGE SCALE GENOMIC DNA]</scope>
    <source>
        <strain evidence="5 6">HY60</strain>
    </source>
</reference>
<accession>A0ABX6YII6</accession>
<keyword evidence="2" id="KW-0238">DNA-binding</keyword>
<dbReference type="InterPro" id="IPR036390">
    <property type="entry name" value="WH_DNA-bd_sf"/>
</dbReference>
<protein>
    <submittedName>
        <fullName evidence="5">Transcriptional regulator</fullName>
    </submittedName>
</protein>
<evidence type="ECO:0000256" key="2">
    <source>
        <dbReference type="ARBA" id="ARBA00023125"/>
    </source>
</evidence>
<keyword evidence="6" id="KW-1185">Reference proteome</keyword>
<dbReference type="RefSeq" id="WP_166985951.1">
    <property type="nucleotide sequence ID" value="NZ_CP061169.1"/>
</dbReference>
<dbReference type="InterPro" id="IPR002577">
    <property type="entry name" value="HTH_HxlR"/>
</dbReference>
<evidence type="ECO:0000259" key="4">
    <source>
        <dbReference type="PROSITE" id="PS51118"/>
    </source>
</evidence>
<evidence type="ECO:0000256" key="3">
    <source>
        <dbReference type="ARBA" id="ARBA00023163"/>
    </source>
</evidence>
<keyword evidence="3" id="KW-0804">Transcription</keyword>
<dbReference type="PANTHER" id="PTHR33204">
    <property type="entry name" value="TRANSCRIPTIONAL REGULATOR, MARR FAMILY"/>
    <property type="match status" value="1"/>
</dbReference>
<dbReference type="Pfam" id="PF01638">
    <property type="entry name" value="HxlR"/>
    <property type="match status" value="1"/>
</dbReference>
<evidence type="ECO:0000256" key="1">
    <source>
        <dbReference type="ARBA" id="ARBA00023015"/>
    </source>
</evidence>
<keyword evidence="1" id="KW-0805">Transcription regulation</keyword>
<name>A0ABX6YII6_9MICO</name>
<sequence>MPTSRTYASHGDACATSHAMELLGDRWTYPVLRELMLSPKRFAELQGAVHGITPAVLTARLRHLEASGLVNRETLPAPASATVYELTDWAKELQPLFEPLGRWALRSPVRDVSGCGLTPDAIIQSMLTMAPKIAMDPSLNIELRLVDARTPRVSEPYVYRLHWGRDLSIERGNSSQAQATVSGDSSDLANVLYQNAELRGMDIVGNRAALERLITAFDGVIDDAMSHAETSSHSASTT</sequence>
<dbReference type="PANTHER" id="PTHR33204:SF18">
    <property type="entry name" value="TRANSCRIPTIONAL REGULATORY PROTEIN"/>
    <property type="match status" value="1"/>
</dbReference>
<gene>
    <name evidence="5" type="ORF">HCR76_00475</name>
</gene>
<evidence type="ECO:0000313" key="6">
    <source>
        <dbReference type="Proteomes" id="UP000662814"/>
    </source>
</evidence>
<dbReference type="EMBL" id="CP061169">
    <property type="protein sequence ID" value="QPZ38624.1"/>
    <property type="molecule type" value="Genomic_DNA"/>
</dbReference>
<dbReference type="Proteomes" id="UP000662814">
    <property type="component" value="Chromosome"/>
</dbReference>